<organism evidence="2 3">
    <name type="scientific">Stylosanthes scabra</name>
    <dbReference type="NCBI Taxonomy" id="79078"/>
    <lineage>
        <taxon>Eukaryota</taxon>
        <taxon>Viridiplantae</taxon>
        <taxon>Streptophyta</taxon>
        <taxon>Embryophyta</taxon>
        <taxon>Tracheophyta</taxon>
        <taxon>Spermatophyta</taxon>
        <taxon>Magnoliopsida</taxon>
        <taxon>eudicotyledons</taxon>
        <taxon>Gunneridae</taxon>
        <taxon>Pentapetalae</taxon>
        <taxon>rosids</taxon>
        <taxon>fabids</taxon>
        <taxon>Fabales</taxon>
        <taxon>Fabaceae</taxon>
        <taxon>Papilionoideae</taxon>
        <taxon>50 kb inversion clade</taxon>
        <taxon>dalbergioids sensu lato</taxon>
        <taxon>Dalbergieae</taxon>
        <taxon>Pterocarpus clade</taxon>
        <taxon>Stylosanthes</taxon>
    </lineage>
</organism>
<keyword evidence="3" id="KW-1185">Reference proteome</keyword>
<name>A0ABU6ST21_9FABA</name>
<sequence>MPYELYCLLDLGPLRSTKDIFITADMGIVSIPGIAEDVVVRIGSLTVPADFHVIRSTRHSKGDCWIQARLHHQRVFIQSRKCKGCLPPKETTCCEQKSAHQIQLKKKDKDERRESEEAKSRLKKLKGLRSSPPHVKKKTERPCKE</sequence>
<protein>
    <submittedName>
        <fullName evidence="2">Uncharacterized protein</fullName>
    </submittedName>
</protein>
<proteinExistence type="predicted"/>
<reference evidence="2 3" key="1">
    <citation type="journal article" date="2023" name="Plants (Basel)">
        <title>Bridging the Gap: Combining Genomics and Transcriptomics Approaches to Understand Stylosanthes scabra, an Orphan Legume from the Brazilian Caatinga.</title>
        <authorList>
            <person name="Ferreira-Neto J.R.C."/>
            <person name="da Silva M.D."/>
            <person name="Binneck E."/>
            <person name="de Melo N.F."/>
            <person name="da Silva R.H."/>
            <person name="de Melo A.L.T.M."/>
            <person name="Pandolfi V."/>
            <person name="Bustamante F.O."/>
            <person name="Brasileiro-Vidal A.C."/>
            <person name="Benko-Iseppon A.M."/>
        </authorList>
    </citation>
    <scope>NUCLEOTIDE SEQUENCE [LARGE SCALE GENOMIC DNA]</scope>
    <source>
        <tissue evidence="2">Leaves</tissue>
    </source>
</reference>
<gene>
    <name evidence="2" type="ORF">PIB30_083668</name>
</gene>
<evidence type="ECO:0000256" key="1">
    <source>
        <dbReference type="SAM" id="MobiDB-lite"/>
    </source>
</evidence>
<accession>A0ABU6ST21</accession>
<feature type="region of interest" description="Disordered" evidence="1">
    <location>
        <begin position="104"/>
        <end position="145"/>
    </location>
</feature>
<dbReference type="EMBL" id="JASCZI010061746">
    <property type="protein sequence ID" value="MED6139420.1"/>
    <property type="molecule type" value="Genomic_DNA"/>
</dbReference>
<feature type="compositionally biased region" description="Basic and acidic residues" evidence="1">
    <location>
        <begin position="105"/>
        <end position="120"/>
    </location>
</feature>
<comment type="caution">
    <text evidence="2">The sequence shown here is derived from an EMBL/GenBank/DDBJ whole genome shotgun (WGS) entry which is preliminary data.</text>
</comment>
<evidence type="ECO:0000313" key="3">
    <source>
        <dbReference type="Proteomes" id="UP001341840"/>
    </source>
</evidence>
<dbReference type="Proteomes" id="UP001341840">
    <property type="component" value="Unassembled WGS sequence"/>
</dbReference>
<evidence type="ECO:0000313" key="2">
    <source>
        <dbReference type="EMBL" id="MED6139420.1"/>
    </source>
</evidence>